<evidence type="ECO:0000256" key="5">
    <source>
        <dbReference type="ARBA" id="ARBA00022679"/>
    </source>
</evidence>
<keyword evidence="8" id="KW-0067">ATP-binding</keyword>
<dbReference type="Gene3D" id="1.10.287.130">
    <property type="match status" value="1"/>
</dbReference>
<evidence type="ECO:0000259" key="13">
    <source>
        <dbReference type="PROSITE" id="PS50885"/>
    </source>
</evidence>
<evidence type="ECO:0000256" key="2">
    <source>
        <dbReference type="ARBA" id="ARBA00004370"/>
    </source>
</evidence>
<dbReference type="RefSeq" id="WP_169205906.1">
    <property type="nucleotide sequence ID" value="NZ_CP059560.1"/>
</dbReference>
<dbReference type="CDD" id="cd00082">
    <property type="entry name" value="HisKA"/>
    <property type="match status" value="1"/>
</dbReference>
<dbReference type="PRINTS" id="PR00344">
    <property type="entry name" value="BCTRLSENSOR"/>
</dbReference>
<dbReference type="SUPFAM" id="SSF158472">
    <property type="entry name" value="HAMP domain-like"/>
    <property type="match status" value="1"/>
</dbReference>
<keyword evidence="9" id="KW-0902">Two-component regulatory system</keyword>
<comment type="caution">
    <text evidence="14">The sequence shown here is derived from an EMBL/GenBank/DDBJ whole genome shotgun (WGS) entry which is preliminary data.</text>
</comment>
<keyword evidence="7" id="KW-0418">Kinase</keyword>
<evidence type="ECO:0000256" key="6">
    <source>
        <dbReference type="ARBA" id="ARBA00022741"/>
    </source>
</evidence>
<organism evidence="14 15">
    <name type="scientific">Aromatoleum petrolei</name>
    <dbReference type="NCBI Taxonomy" id="76116"/>
    <lineage>
        <taxon>Bacteria</taxon>
        <taxon>Pseudomonadati</taxon>
        <taxon>Pseudomonadota</taxon>
        <taxon>Betaproteobacteria</taxon>
        <taxon>Rhodocyclales</taxon>
        <taxon>Rhodocyclaceae</taxon>
        <taxon>Aromatoleum</taxon>
    </lineage>
</organism>
<dbReference type="InterPro" id="IPR003594">
    <property type="entry name" value="HATPase_dom"/>
</dbReference>
<keyword evidence="6" id="KW-0547">Nucleotide-binding</keyword>
<dbReference type="PANTHER" id="PTHR43065">
    <property type="entry name" value="SENSOR HISTIDINE KINASE"/>
    <property type="match status" value="1"/>
</dbReference>
<sequence>MNTTTFTTADGFYEMPDDESRPQENLGRQPRSLSLRAKGIIAFILMVAYSLLIGVSTETQRQNLLTVVDELEKAHRTEAQLLEINTSMARTLFSVNMSFSDDDLASSAIRSMIEVEASLSLLEAIQDRHPSVLMLAGKLHALVRDLAQSPTLSTLGVARATLNELIIELDGVTKNAHAHRLKLLDQYRENYDRITLSSLAMLVIGLILVGAVTAIFFSRLTWDIRKLEAHAHGIVNGNRDAPLPVTRNDELGTLMHAVNRMQQDLRERERHIERARLEQFHREKMVAVGSLAAQLAHEINNPIAAITGVASAMNQVQQASQCPNHGVSCHPGLILEQAKRISAITRQIADFTRPQPQRPELLSLNELVSNTCAFVSYDRRFRRIAMTTELDAEMPAIRAIGDHLTQVLMNLLFNAADALEEMPADHPAQILVRTQALDDGALVEIADNGAGIDADTLGKVFDEYFTTKPAGKGTGLGLALSRELIEDAGGTLTLEAEPGKGATARIRLPLRPPETAT</sequence>
<evidence type="ECO:0000256" key="3">
    <source>
        <dbReference type="ARBA" id="ARBA00012438"/>
    </source>
</evidence>
<dbReference type="Pfam" id="PF00672">
    <property type="entry name" value="HAMP"/>
    <property type="match status" value="1"/>
</dbReference>
<dbReference type="PROSITE" id="PS50885">
    <property type="entry name" value="HAMP"/>
    <property type="match status" value="1"/>
</dbReference>
<dbReference type="CDD" id="cd06225">
    <property type="entry name" value="HAMP"/>
    <property type="match status" value="1"/>
</dbReference>
<evidence type="ECO:0000256" key="8">
    <source>
        <dbReference type="ARBA" id="ARBA00022840"/>
    </source>
</evidence>
<name>A0ABX1MKJ5_9RHOO</name>
<dbReference type="InterPro" id="IPR004358">
    <property type="entry name" value="Sig_transdc_His_kin-like_C"/>
</dbReference>
<feature type="region of interest" description="Disordered" evidence="10">
    <location>
        <begin position="1"/>
        <end position="29"/>
    </location>
</feature>
<evidence type="ECO:0000256" key="10">
    <source>
        <dbReference type="SAM" id="MobiDB-lite"/>
    </source>
</evidence>
<proteinExistence type="predicted"/>
<dbReference type="Gene3D" id="6.10.340.10">
    <property type="match status" value="1"/>
</dbReference>
<dbReference type="InterPro" id="IPR003661">
    <property type="entry name" value="HisK_dim/P_dom"/>
</dbReference>
<dbReference type="EMBL" id="WTVR01000013">
    <property type="protein sequence ID" value="NMF88490.1"/>
    <property type="molecule type" value="Genomic_DNA"/>
</dbReference>
<dbReference type="InterPro" id="IPR036890">
    <property type="entry name" value="HATPase_C_sf"/>
</dbReference>
<evidence type="ECO:0000259" key="12">
    <source>
        <dbReference type="PROSITE" id="PS50109"/>
    </source>
</evidence>
<evidence type="ECO:0000256" key="4">
    <source>
        <dbReference type="ARBA" id="ARBA00022553"/>
    </source>
</evidence>
<dbReference type="InterPro" id="IPR003660">
    <property type="entry name" value="HAMP_dom"/>
</dbReference>
<gene>
    <name evidence="14" type="ORF">GPA26_08325</name>
</gene>
<feature type="domain" description="HAMP" evidence="13">
    <location>
        <begin position="218"/>
        <end position="270"/>
    </location>
</feature>
<keyword evidence="11" id="KW-0812">Transmembrane</keyword>
<evidence type="ECO:0000256" key="7">
    <source>
        <dbReference type="ARBA" id="ARBA00022777"/>
    </source>
</evidence>
<feature type="transmembrane region" description="Helical" evidence="11">
    <location>
        <begin position="35"/>
        <end position="55"/>
    </location>
</feature>
<dbReference type="SUPFAM" id="SSF55874">
    <property type="entry name" value="ATPase domain of HSP90 chaperone/DNA topoisomerase II/histidine kinase"/>
    <property type="match status" value="1"/>
</dbReference>
<dbReference type="PANTHER" id="PTHR43065:SF10">
    <property type="entry name" value="PEROXIDE STRESS-ACTIVATED HISTIDINE KINASE MAK3"/>
    <property type="match status" value="1"/>
</dbReference>
<evidence type="ECO:0000256" key="1">
    <source>
        <dbReference type="ARBA" id="ARBA00000085"/>
    </source>
</evidence>
<dbReference type="SUPFAM" id="SSF47384">
    <property type="entry name" value="Homodimeric domain of signal transducing histidine kinase"/>
    <property type="match status" value="1"/>
</dbReference>
<keyword evidence="11" id="KW-0472">Membrane</keyword>
<dbReference type="SMART" id="SM00388">
    <property type="entry name" value="HisKA"/>
    <property type="match status" value="1"/>
</dbReference>
<dbReference type="Pfam" id="PF02518">
    <property type="entry name" value="HATPase_c"/>
    <property type="match status" value="1"/>
</dbReference>
<dbReference type="PROSITE" id="PS50109">
    <property type="entry name" value="HIS_KIN"/>
    <property type="match status" value="1"/>
</dbReference>
<dbReference type="Proteomes" id="UP000652074">
    <property type="component" value="Unassembled WGS sequence"/>
</dbReference>
<accession>A0ABX1MKJ5</accession>
<dbReference type="InterPro" id="IPR005467">
    <property type="entry name" value="His_kinase_dom"/>
</dbReference>
<dbReference type="Pfam" id="PF00512">
    <property type="entry name" value="HisKA"/>
    <property type="match status" value="1"/>
</dbReference>
<reference evidence="14 15" key="1">
    <citation type="submission" date="2019-12" db="EMBL/GenBank/DDBJ databases">
        <title>Comparative genomics gives insights into the taxonomy of the Azoarcus-Aromatoleum group and reveals separate origins of nif in the plant-associated Azoarcus and non-plant-associated Aromatoleum sub-groups.</title>
        <authorList>
            <person name="Lafos M."/>
            <person name="Maluk M."/>
            <person name="Batista M."/>
            <person name="Junghare M."/>
            <person name="Carmona M."/>
            <person name="Faoro H."/>
            <person name="Cruz L.M."/>
            <person name="Battistoni F."/>
            <person name="De Souza E."/>
            <person name="Pedrosa F."/>
            <person name="Chen W.-M."/>
            <person name="Poole P.S."/>
            <person name="Dixon R.A."/>
            <person name="James E.K."/>
        </authorList>
    </citation>
    <scope>NUCLEOTIDE SEQUENCE [LARGE SCALE GENOMIC DNA]</scope>
    <source>
        <strain evidence="14 15">ToN1</strain>
    </source>
</reference>
<dbReference type="EC" id="2.7.13.3" evidence="3"/>
<evidence type="ECO:0000256" key="11">
    <source>
        <dbReference type="SAM" id="Phobius"/>
    </source>
</evidence>
<keyword evidence="5" id="KW-0808">Transferase</keyword>
<dbReference type="InterPro" id="IPR036097">
    <property type="entry name" value="HisK_dim/P_sf"/>
</dbReference>
<dbReference type="Gene3D" id="3.30.565.10">
    <property type="entry name" value="Histidine kinase-like ATPase, C-terminal domain"/>
    <property type="match status" value="1"/>
</dbReference>
<evidence type="ECO:0000313" key="15">
    <source>
        <dbReference type="Proteomes" id="UP000652074"/>
    </source>
</evidence>
<comment type="subcellular location">
    <subcellularLocation>
        <location evidence="2">Membrane</location>
    </subcellularLocation>
</comment>
<evidence type="ECO:0000256" key="9">
    <source>
        <dbReference type="ARBA" id="ARBA00023012"/>
    </source>
</evidence>
<dbReference type="SMART" id="SM00387">
    <property type="entry name" value="HATPase_c"/>
    <property type="match status" value="1"/>
</dbReference>
<feature type="domain" description="Histidine kinase" evidence="12">
    <location>
        <begin position="294"/>
        <end position="512"/>
    </location>
</feature>
<keyword evidence="11" id="KW-1133">Transmembrane helix</keyword>
<protein>
    <recommendedName>
        <fullName evidence="3">histidine kinase</fullName>
        <ecNumber evidence="3">2.7.13.3</ecNumber>
    </recommendedName>
</protein>
<keyword evidence="15" id="KW-1185">Reference proteome</keyword>
<feature type="transmembrane region" description="Helical" evidence="11">
    <location>
        <begin position="194"/>
        <end position="217"/>
    </location>
</feature>
<dbReference type="SMART" id="SM00304">
    <property type="entry name" value="HAMP"/>
    <property type="match status" value="1"/>
</dbReference>
<evidence type="ECO:0000313" key="14">
    <source>
        <dbReference type="EMBL" id="NMF88490.1"/>
    </source>
</evidence>
<comment type="catalytic activity">
    <reaction evidence="1">
        <text>ATP + protein L-histidine = ADP + protein N-phospho-L-histidine.</text>
        <dbReference type="EC" id="2.7.13.3"/>
    </reaction>
</comment>
<keyword evidence="4" id="KW-0597">Phosphoprotein</keyword>